<gene>
    <name evidence="8" type="ORF">BLA29_006470</name>
</gene>
<dbReference type="GO" id="GO:0140647">
    <property type="term" value="P:P450-containing electron transport chain"/>
    <property type="evidence" value="ECO:0007669"/>
    <property type="project" value="InterPro"/>
</dbReference>
<dbReference type="InterPro" id="IPR012675">
    <property type="entry name" value="Beta-grasp_dom_sf"/>
</dbReference>
<dbReference type="GO" id="GO:0009055">
    <property type="term" value="F:electron transfer activity"/>
    <property type="evidence" value="ECO:0007669"/>
    <property type="project" value="TreeGrafter"/>
</dbReference>
<evidence type="ECO:0000256" key="4">
    <source>
        <dbReference type="ARBA" id="ARBA00023004"/>
    </source>
</evidence>
<dbReference type="PRINTS" id="PR00355">
    <property type="entry name" value="ADRENODOXIN"/>
</dbReference>
<evidence type="ECO:0000259" key="7">
    <source>
        <dbReference type="PROSITE" id="PS51085"/>
    </source>
</evidence>
<keyword evidence="3" id="KW-0479">Metal-binding</keyword>
<organism evidence="8 9">
    <name type="scientific">Euroglyphus maynei</name>
    <name type="common">Mayne's house dust mite</name>
    <dbReference type="NCBI Taxonomy" id="6958"/>
    <lineage>
        <taxon>Eukaryota</taxon>
        <taxon>Metazoa</taxon>
        <taxon>Ecdysozoa</taxon>
        <taxon>Arthropoda</taxon>
        <taxon>Chelicerata</taxon>
        <taxon>Arachnida</taxon>
        <taxon>Acari</taxon>
        <taxon>Acariformes</taxon>
        <taxon>Sarcoptiformes</taxon>
        <taxon>Astigmata</taxon>
        <taxon>Psoroptidia</taxon>
        <taxon>Analgoidea</taxon>
        <taxon>Pyroglyphidae</taxon>
        <taxon>Pyroglyphinae</taxon>
        <taxon>Euroglyphus</taxon>
    </lineage>
</organism>
<dbReference type="PANTHER" id="PTHR23426:SF65">
    <property type="entry name" value="FERREDOXIN-2, MITOCHONDRIAL"/>
    <property type="match status" value="1"/>
</dbReference>
<proteinExistence type="inferred from homology"/>
<dbReference type="Proteomes" id="UP000194236">
    <property type="component" value="Unassembled WGS sequence"/>
</dbReference>
<dbReference type="AlphaFoldDB" id="A0A1Y3B9X3"/>
<dbReference type="EMBL" id="MUJZ01039323">
    <property type="protein sequence ID" value="OTF76045.1"/>
    <property type="molecule type" value="Genomic_DNA"/>
</dbReference>
<keyword evidence="5" id="KW-0411">Iron-sulfur</keyword>
<accession>A0A1Y3B9X3</accession>
<comment type="similarity">
    <text evidence="1">Belongs to the adrenodoxin/putidaredoxin family.</text>
</comment>
<evidence type="ECO:0000313" key="9">
    <source>
        <dbReference type="Proteomes" id="UP000194236"/>
    </source>
</evidence>
<name>A0A1Y3B9X3_EURMA</name>
<dbReference type="Pfam" id="PF00111">
    <property type="entry name" value="Fer2"/>
    <property type="match status" value="1"/>
</dbReference>
<dbReference type="InterPro" id="IPR001041">
    <property type="entry name" value="2Fe-2S_ferredoxin-type"/>
</dbReference>
<evidence type="ECO:0000256" key="2">
    <source>
        <dbReference type="ARBA" id="ARBA00022714"/>
    </source>
</evidence>
<evidence type="ECO:0000256" key="3">
    <source>
        <dbReference type="ARBA" id="ARBA00022723"/>
    </source>
</evidence>
<dbReference type="Gene3D" id="3.10.20.30">
    <property type="match status" value="1"/>
</dbReference>
<dbReference type="InterPro" id="IPR001055">
    <property type="entry name" value="Adrenodoxin-like"/>
</dbReference>
<protein>
    <recommendedName>
        <fullName evidence="7">2Fe-2S ferredoxin-type domain-containing protein</fullName>
    </recommendedName>
</protein>
<comment type="cofactor">
    <cofactor evidence="6">
        <name>[2Fe-2S] cluster</name>
        <dbReference type="ChEBI" id="CHEBI:190135"/>
    </cofactor>
</comment>
<evidence type="ECO:0000313" key="8">
    <source>
        <dbReference type="EMBL" id="OTF76045.1"/>
    </source>
</evidence>
<dbReference type="PROSITE" id="PS51085">
    <property type="entry name" value="2FE2S_FER_2"/>
    <property type="match status" value="1"/>
</dbReference>
<reference evidence="8 9" key="1">
    <citation type="submission" date="2017-03" db="EMBL/GenBank/DDBJ databases">
        <title>Genome Survey of Euroglyphus maynei.</title>
        <authorList>
            <person name="Arlian L.G."/>
            <person name="Morgan M.S."/>
            <person name="Rider S.D."/>
        </authorList>
    </citation>
    <scope>NUCLEOTIDE SEQUENCE [LARGE SCALE GENOMIC DNA]</scope>
    <source>
        <strain evidence="8">Arlian Lab</strain>
        <tissue evidence="8">Whole body</tissue>
    </source>
</reference>
<keyword evidence="9" id="KW-1185">Reference proteome</keyword>
<dbReference type="CDD" id="cd00207">
    <property type="entry name" value="fer2"/>
    <property type="match status" value="1"/>
</dbReference>
<dbReference type="GO" id="GO:0005739">
    <property type="term" value="C:mitochondrion"/>
    <property type="evidence" value="ECO:0007669"/>
    <property type="project" value="TreeGrafter"/>
</dbReference>
<keyword evidence="2" id="KW-0001">2Fe-2S</keyword>
<keyword evidence="4" id="KW-0408">Iron</keyword>
<evidence type="ECO:0000256" key="5">
    <source>
        <dbReference type="ARBA" id="ARBA00023014"/>
    </source>
</evidence>
<dbReference type="PANTHER" id="PTHR23426">
    <property type="entry name" value="FERREDOXIN/ADRENODOXIN"/>
    <property type="match status" value="1"/>
</dbReference>
<dbReference type="OrthoDB" id="268593at2759"/>
<feature type="domain" description="2Fe-2S ferredoxin-type" evidence="7">
    <location>
        <begin position="48"/>
        <end position="150"/>
    </location>
</feature>
<dbReference type="GO" id="GO:0051537">
    <property type="term" value="F:2 iron, 2 sulfur cluster binding"/>
    <property type="evidence" value="ECO:0007669"/>
    <property type="project" value="UniProtKB-KW"/>
</dbReference>
<sequence>MFCKLLSNLFIGSLFRTNLNKFISNRSITSTLRNDNNKNDNDNVGEKIRVHYITNKGEKITIEGKTGDNVMHLAQKNSIDIEGACEASLACCTCHVYVRDDYFDKIPEPSEEEEDLLDMAPFLKSNSRLSCQIILKPELQDIEVTLPAATRNFYVDGKKPSHH</sequence>
<dbReference type="SUPFAM" id="SSF54292">
    <property type="entry name" value="2Fe-2S ferredoxin-like"/>
    <property type="match status" value="1"/>
</dbReference>
<evidence type="ECO:0000256" key="1">
    <source>
        <dbReference type="ARBA" id="ARBA00010914"/>
    </source>
</evidence>
<dbReference type="GO" id="GO:0046872">
    <property type="term" value="F:metal ion binding"/>
    <property type="evidence" value="ECO:0007669"/>
    <property type="project" value="UniProtKB-KW"/>
</dbReference>
<dbReference type="InterPro" id="IPR036010">
    <property type="entry name" value="2Fe-2S_ferredoxin-like_sf"/>
</dbReference>
<evidence type="ECO:0000256" key="6">
    <source>
        <dbReference type="ARBA" id="ARBA00034078"/>
    </source>
</evidence>
<comment type="caution">
    <text evidence="8">The sequence shown here is derived from an EMBL/GenBank/DDBJ whole genome shotgun (WGS) entry which is preliminary data.</text>
</comment>